<protein>
    <submittedName>
        <fullName evidence="1">Uncharacterized protein</fullName>
    </submittedName>
</protein>
<dbReference type="Proteomes" id="UP001152888">
    <property type="component" value="Unassembled WGS sequence"/>
</dbReference>
<organism evidence="1 2">
    <name type="scientific">Acanthoscelides obtectus</name>
    <name type="common">Bean weevil</name>
    <name type="synonym">Bruchus obtectus</name>
    <dbReference type="NCBI Taxonomy" id="200917"/>
    <lineage>
        <taxon>Eukaryota</taxon>
        <taxon>Metazoa</taxon>
        <taxon>Ecdysozoa</taxon>
        <taxon>Arthropoda</taxon>
        <taxon>Hexapoda</taxon>
        <taxon>Insecta</taxon>
        <taxon>Pterygota</taxon>
        <taxon>Neoptera</taxon>
        <taxon>Endopterygota</taxon>
        <taxon>Coleoptera</taxon>
        <taxon>Polyphaga</taxon>
        <taxon>Cucujiformia</taxon>
        <taxon>Chrysomeloidea</taxon>
        <taxon>Chrysomelidae</taxon>
        <taxon>Bruchinae</taxon>
        <taxon>Bruchini</taxon>
        <taxon>Acanthoscelides</taxon>
    </lineage>
</organism>
<dbReference type="AlphaFoldDB" id="A0A9P0K730"/>
<gene>
    <name evidence="1" type="ORF">ACAOBT_LOCUS7996</name>
</gene>
<keyword evidence="2" id="KW-1185">Reference proteome</keyword>
<proteinExistence type="predicted"/>
<reference evidence="1" key="1">
    <citation type="submission" date="2022-03" db="EMBL/GenBank/DDBJ databases">
        <authorList>
            <person name="Sayadi A."/>
        </authorList>
    </citation>
    <scope>NUCLEOTIDE SEQUENCE</scope>
</reference>
<evidence type="ECO:0000313" key="2">
    <source>
        <dbReference type="Proteomes" id="UP001152888"/>
    </source>
</evidence>
<evidence type="ECO:0000313" key="1">
    <source>
        <dbReference type="EMBL" id="CAH1968679.1"/>
    </source>
</evidence>
<comment type="caution">
    <text evidence="1">The sequence shown here is derived from an EMBL/GenBank/DDBJ whole genome shotgun (WGS) entry which is preliminary data.</text>
</comment>
<accession>A0A9P0K730</accession>
<name>A0A9P0K730_ACAOB</name>
<sequence>MENKAFSSSINLRQFNNRINKISLESS</sequence>
<dbReference type="EMBL" id="CAKOFQ010006755">
    <property type="protein sequence ID" value="CAH1968679.1"/>
    <property type="molecule type" value="Genomic_DNA"/>
</dbReference>